<comment type="domain">
    <text evidence="13">Has 2 endonuclease domains. The discontinuous RuvC-like domain cleaves the target DNA noncomplementary to crRNA while the HNH nuclease domain cleaves the target DNA complementary to crRNA.</text>
</comment>
<dbReference type="GO" id="GO:0003723">
    <property type="term" value="F:RNA binding"/>
    <property type="evidence" value="ECO:0007669"/>
    <property type="project" value="UniProtKB-UniRule"/>
</dbReference>
<protein>
    <recommendedName>
        <fullName evidence="13">CRISPR-associated endonuclease Cas9</fullName>
        <ecNumber evidence="13">3.1.-.-</ecNumber>
    </recommendedName>
</protein>
<evidence type="ECO:0000256" key="8">
    <source>
        <dbReference type="ARBA" id="ARBA00022884"/>
    </source>
</evidence>
<evidence type="ECO:0000313" key="17">
    <source>
        <dbReference type="Proteomes" id="UP000051841"/>
    </source>
</evidence>
<dbReference type="EC" id="3.1.-.-" evidence="13"/>
<dbReference type="InterPro" id="IPR028629">
    <property type="entry name" value="Cas9"/>
</dbReference>
<proteinExistence type="inferred from homology"/>
<comment type="cofactor">
    <cofactor evidence="1">
        <name>Mg(2+)</name>
        <dbReference type="ChEBI" id="CHEBI:18420"/>
    </cofactor>
</comment>
<dbReference type="GO" id="GO:0004519">
    <property type="term" value="F:endonuclease activity"/>
    <property type="evidence" value="ECO:0007669"/>
    <property type="project" value="UniProtKB-UniRule"/>
</dbReference>
<feature type="active site" description="Proton acceptor for HNH nuclease domain" evidence="13">
    <location>
        <position position="859"/>
    </location>
</feature>
<dbReference type="EMBL" id="JQBL01000001">
    <property type="protein sequence ID" value="KRN51509.1"/>
    <property type="molecule type" value="Genomic_DNA"/>
</dbReference>
<dbReference type="InterPro" id="IPR003615">
    <property type="entry name" value="HNH_nuc"/>
</dbReference>
<dbReference type="InterPro" id="IPR036397">
    <property type="entry name" value="RNaseH_sf"/>
</dbReference>
<evidence type="ECO:0000313" key="16">
    <source>
        <dbReference type="EMBL" id="KRN51509.1"/>
    </source>
</evidence>
<evidence type="ECO:0000256" key="10">
    <source>
        <dbReference type="ARBA" id="ARBA00023125"/>
    </source>
</evidence>
<keyword evidence="5 13" id="KW-0255">Endonuclease</keyword>
<comment type="similarity">
    <text evidence="13">Belongs to the CRISPR-associated Cas9 family.</text>
</comment>
<evidence type="ECO:0000256" key="11">
    <source>
        <dbReference type="ARBA" id="ARBA00023211"/>
    </source>
</evidence>
<evidence type="ECO:0000256" key="7">
    <source>
        <dbReference type="ARBA" id="ARBA00022842"/>
    </source>
</evidence>
<comment type="caution">
    <text evidence="13">Lacks conserved residue(s) required for the propagation of feature annotation.</text>
</comment>
<keyword evidence="7" id="KW-0460">Magnesium</keyword>
<dbReference type="InterPro" id="IPR055228">
    <property type="entry name" value="Cas9_RuvC"/>
</dbReference>
<evidence type="ECO:0000256" key="5">
    <source>
        <dbReference type="ARBA" id="ARBA00022759"/>
    </source>
</evidence>
<dbReference type="InterPro" id="IPR033114">
    <property type="entry name" value="HNH_CAS9"/>
</dbReference>
<dbReference type="Pfam" id="PF13395">
    <property type="entry name" value="HNH_4"/>
    <property type="match status" value="1"/>
</dbReference>
<dbReference type="NCBIfam" id="TIGR01865">
    <property type="entry name" value="cas_Csn1"/>
    <property type="match status" value="1"/>
</dbReference>
<keyword evidence="8 13" id="KW-0694">RNA-binding</keyword>
<dbReference type="GO" id="GO:0005509">
    <property type="term" value="F:calcium ion binding"/>
    <property type="evidence" value="ECO:0007669"/>
    <property type="project" value="InterPro"/>
</dbReference>
<keyword evidence="17" id="KW-1185">Reference proteome</keyword>
<dbReference type="GO" id="GO:0051607">
    <property type="term" value="P:defense response to virus"/>
    <property type="evidence" value="ECO:0007669"/>
    <property type="project" value="UniProtKB-UniRule"/>
</dbReference>
<dbReference type="SMART" id="SM00507">
    <property type="entry name" value="HNHc"/>
    <property type="match status" value="1"/>
</dbReference>
<comment type="caution">
    <text evidence="16">The sequence shown here is derived from an EMBL/GenBank/DDBJ whole genome shotgun (WGS) entry which is preliminary data.</text>
</comment>
<comment type="function">
    <text evidence="13">CRISPR (clustered regularly interspaced short palindromic repeat) is an adaptive immune system that provides protection against mobile genetic elements (viruses, transposable elements and conjugative plasmids). CRISPR clusters contain spacers, sequences complementary to antecedent mobile elements, and target invading nucleic acids. CRISPR clusters are transcribed and processed into CRISPR RNA (crRNA). In type II CRISPR systems correct processing of pre-crRNA requires a trans-encoded small RNA (tracrRNA), endogenous ribonuclease 3 (rnc) and this protein. The tracrRNA serves as a guide for ribonuclease 3-aided processing of pre-crRNA. Subsequently Cas9/crRNA/tracrRNA endonucleolytically cleaves linear or circular dsDNA target complementary to the spacer; Cas9 is inactive in the absence of the 2 guide RNAs (gRNA). Cas9 recognizes the protospacer adjacent motif (PAM) in the CRISPR repeat sequences to help distinguish self versus nonself, as targets within the bacterial CRISPR locus do not have PAMs. PAM recognition is also required for catalytic activity.</text>
</comment>
<dbReference type="GO" id="GO:0016787">
    <property type="term" value="F:hydrolase activity"/>
    <property type="evidence" value="ECO:0007669"/>
    <property type="project" value="UniProtKB-KW"/>
</dbReference>
<evidence type="ECO:0000256" key="12">
    <source>
        <dbReference type="ARBA" id="ARBA00046380"/>
    </source>
</evidence>
<keyword evidence="3 13" id="KW-0540">Nuclease</keyword>
<dbReference type="Pfam" id="PF22702">
    <property type="entry name" value="Cas9_RuvC"/>
    <property type="match status" value="1"/>
</dbReference>
<comment type="subunit">
    <text evidence="12 13">Monomer. Binds crRNA and tracrRNA.</text>
</comment>
<evidence type="ECO:0000256" key="13">
    <source>
        <dbReference type="HAMAP-Rule" id="MF_01480"/>
    </source>
</evidence>
<evidence type="ECO:0000259" key="14">
    <source>
        <dbReference type="PROSITE" id="PS50222"/>
    </source>
</evidence>
<evidence type="ECO:0000256" key="9">
    <source>
        <dbReference type="ARBA" id="ARBA00023118"/>
    </source>
</evidence>
<dbReference type="Gene3D" id="1.10.30.50">
    <property type="match status" value="1"/>
</dbReference>
<sequence length="1344" mass="158829">MSQNNNKIYNIGLDIGDASVGWAVVDEHYNLLKRHGKHMWGSRLFTQANTAVERRSSRSTRRRYNKRRERIRLLREIMEDMVLDVDPTFFIRLANVSFLDQEDKKDYLKENYHSNYNLFIDKDFNDKTYYDKYPTIYHLRKHLCESKEKEDPRLIYLALHHIVKYRGNFLYEGQKFSMDVSNIEDKMIDVLRQFNEINLFEYVEDRKKIDEVLNVLKEPLSKKHKAEKAFALFDTTKDNKAAYKELCAALAGNKFNVTKMLKEAELHDEDEKDISFKFSDATFDDAFVEKQPLLGDCVEFIDLLHDIYSWVELQNILGSAHTSEPSISAAMIQRYEDHKNDLKLLKDVIRKYLPKKYFEVFRDEKSKKNNYCNYINHPSKTPVDEFYKYIKKLIEKIDDPDVKTILNKIELESFMLKQNSRTNGAVPYQMQLDELNKILENQSVYYSDLKDNEDKIRSILTFRIPYYFGPLNITKDRQFDWIIKKEGKENERILPWNANEIVDVDKTADEFIKRMRNFCTYFPDEPVMAKNSLTVSKYEVLNEINKLRINDHLIKRDMKDKMLHTLFMDHKSISANAMKKWLVKNQYFSNTDDIKIEGFQKENACSTSLTPWIDFTKIFGKINESNYDFIEKIIYDVTVFEDKKILRRRLKKEYDLDEEKIKKILKLKYSGWSRLSKKLLSGIKTKYKDSTRTPETVLEVMERTNMNLMQVINDEKLGFKKTIDDANSTSVSGKFSYAEVQELAGSPAIKRGIWQALLIVDEIKKIMKHEPAHVYIEFARNEDEKERKDSFVNQMLKLYKDYDFEDETEKEANKHLKGEDAKSKIRSERLKLYYTQMGKCMYTGKSLDIDRLDTYQVDHIVPQSLLKDDSIDNKVLVLSSENQRKLDDLVIPSSIRNKMYGFWEKLFNNKIISPKKFYSLIKTEFNEKDQERFINRQIVETRQITKHVAQIIDNHYENTKVVTVRADLSHQFRERYHIYKNRDINDFHHAHDAYIATILGTYIGHRFESLDAKYIYGEYKRIFRNQKNKGKEMKKNNDGFILNSMRNIYADKDTGEIVWDPNYIDRIKKCFYYKDCFVTKKLEENNGTFFNVTVLPNDTNSDKDNTLATVPVNKYRSNVNKYGGFSGVNSFIVAIKGKKKKGKKVIEVNKLTGIPLMYKNADEEIKINYLKQAEDLEEVQIGKEILKNQLIEKDGGLYYIVAPTEIINAKQLILNESQTKLVCEIYKAMKYKNYDNLDSEKIIDLYRLLINKMELYYPEYRKQLVKKFEDRYEQLKVISIEEKCNIIKQILATLHCNSSIGKIMYSDFKISTTIGRLNGRTISLDDISFIAESPTGMYSKKYKL</sequence>
<evidence type="ECO:0000256" key="1">
    <source>
        <dbReference type="ARBA" id="ARBA00001946"/>
    </source>
</evidence>
<dbReference type="InterPro" id="IPR002048">
    <property type="entry name" value="EF_hand_dom"/>
</dbReference>
<feature type="domain" description="HNH Cas9-type" evidence="15">
    <location>
        <begin position="785"/>
        <end position="938"/>
    </location>
</feature>
<dbReference type="Pfam" id="PF16592">
    <property type="entry name" value="Cas9_REC"/>
    <property type="match status" value="1"/>
</dbReference>
<keyword evidence="6 13" id="KW-0378">Hydrolase</keyword>
<keyword evidence="4" id="KW-0479">Metal-binding</keyword>
<accession>A0A0R2HM97</accession>
<gene>
    <name evidence="13" type="primary">cas9</name>
    <name evidence="16" type="ORF">IV49_GL000127</name>
</gene>
<dbReference type="Proteomes" id="UP000051841">
    <property type="component" value="Unassembled WGS sequence"/>
</dbReference>
<dbReference type="GO" id="GO:0003677">
    <property type="term" value="F:DNA binding"/>
    <property type="evidence" value="ECO:0007669"/>
    <property type="project" value="UniProtKB-UniRule"/>
</dbReference>
<dbReference type="PATRIC" id="fig|1410657.5.peg.129"/>
<organism evidence="16 17">
    <name type="scientific">Kandleria vitulina DSM 20405</name>
    <dbReference type="NCBI Taxonomy" id="1410657"/>
    <lineage>
        <taxon>Bacteria</taxon>
        <taxon>Bacillati</taxon>
        <taxon>Bacillota</taxon>
        <taxon>Erysipelotrichia</taxon>
        <taxon>Erysipelotrichales</taxon>
        <taxon>Coprobacillaceae</taxon>
        <taxon>Kandleria</taxon>
    </lineage>
</organism>
<dbReference type="InterPro" id="IPR032237">
    <property type="entry name" value="Cas9_PI"/>
</dbReference>
<dbReference type="InterPro" id="IPR032240">
    <property type="entry name" value="Cas9_REC"/>
</dbReference>
<comment type="similarity">
    <text evidence="2">Belongs to the CRISPR-associated protein Cas9 family. Subtype II-A subfamily.</text>
</comment>
<reference evidence="16 17" key="1">
    <citation type="journal article" date="2015" name="Genome Announc.">
        <title>Expanding the biotechnology potential of lactobacilli through comparative genomics of 213 strains and associated genera.</title>
        <authorList>
            <person name="Sun Z."/>
            <person name="Harris H.M."/>
            <person name="McCann A."/>
            <person name="Guo C."/>
            <person name="Argimon S."/>
            <person name="Zhang W."/>
            <person name="Yang X."/>
            <person name="Jeffery I.B."/>
            <person name="Cooney J.C."/>
            <person name="Kagawa T.F."/>
            <person name="Liu W."/>
            <person name="Song Y."/>
            <person name="Salvetti E."/>
            <person name="Wrobel A."/>
            <person name="Rasinkangas P."/>
            <person name="Parkhill J."/>
            <person name="Rea M.C."/>
            <person name="O'Sullivan O."/>
            <person name="Ritari J."/>
            <person name="Douillard F.P."/>
            <person name="Paul Ross R."/>
            <person name="Yang R."/>
            <person name="Briner A.E."/>
            <person name="Felis G.E."/>
            <person name="de Vos W.M."/>
            <person name="Barrangou R."/>
            <person name="Klaenhammer T.R."/>
            <person name="Caufield P.W."/>
            <person name="Cui Y."/>
            <person name="Zhang H."/>
            <person name="O'Toole P.W."/>
        </authorList>
    </citation>
    <scope>NUCLEOTIDE SEQUENCE [LARGE SCALE GENOMIC DNA]</scope>
    <source>
        <strain evidence="16 17">DSM 20405</strain>
    </source>
</reference>
<feature type="domain" description="EF-hand" evidence="14">
    <location>
        <begin position="221"/>
        <end position="256"/>
    </location>
</feature>
<dbReference type="PROSITE" id="PS50222">
    <property type="entry name" value="EF_HAND_2"/>
    <property type="match status" value="1"/>
</dbReference>
<keyword evidence="11" id="KW-0464">Manganese</keyword>
<evidence type="ECO:0000256" key="4">
    <source>
        <dbReference type="ARBA" id="ARBA00022723"/>
    </source>
</evidence>
<evidence type="ECO:0000256" key="6">
    <source>
        <dbReference type="ARBA" id="ARBA00022801"/>
    </source>
</evidence>
<keyword evidence="9 13" id="KW-0051">Antiviral defense</keyword>
<evidence type="ECO:0000259" key="15">
    <source>
        <dbReference type="PROSITE" id="PS51749"/>
    </source>
</evidence>
<dbReference type="HAMAP" id="MF_01480">
    <property type="entry name" value="Cas9"/>
    <property type="match status" value="1"/>
</dbReference>
<feature type="active site" description="For RuvC-like nuclease domain" evidence="13">
    <location>
        <position position="14"/>
    </location>
</feature>
<dbReference type="PROSITE" id="PS51749">
    <property type="entry name" value="HNH_CAS9"/>
    <property type="match status" value="1"/>
</dbReference>
<dbReference type="RefSeq" id="WP_031589969.1">
    <property type="nucleotide sequence ID" value="NZ_JQBL01000001.1"/>
</dbReference>
<evidence type="ECO:0000256" key="2">
    <source>
        <dbReference type="ARBA" id="ARBA00005244"/>
    </source>
</evidence>
<dbReference type="Gene3D" id="3.30.420.10">
    <property type="entry name" value="Ribonuclease H-like superfamily/Ribonuclease H"/>
    <property type="match status" value="2"/>
</dbReference>
<dbReference type="Pfam" id="PF16595">
    <property type="entry name" value="Cas9_PI"/>
    <property type="match status" value="1"/>
</dbReference>
<name>A0A0R2HM97_9FIRM</name>
<dbReference type="GO" id="GO:0043571">
    <property type="term" value="P:maintenance of CRISPR repeat elements"/>
    <property type="evidence" value="ECO:0007669"/>
    <property type="project" value="UniProtKB-UniRule"/>
</dbReference>
<keyword evidence="10 13" id="KW-0238">DNA-binding</keyword>
<evidence type="ECO:0000256" key="3">
    <source>
        <dbReference type="ARBA" id="ARBA00022722"/>
    </source>
</evidence>